<dbReference type="STRING" id="47678.ERS852494_03877"/>
<dbReference type="EMBL" id="CZAI01000011">
    <property type="protein sequence ID" value="CUQ07442.1"/>
    <property type="molecule type" value="Genomic_DNA"/>
</dbReference>
<dbReference type="PROSITE" id="PS51257">
    <property type="entry name" value="PROKAR_LIPOPROTEIN"/>
    <property type="match status" value="1"/>
</dbReference>
<accession>A0A174TCE8</accession>
<organism evidence="2 3">
    <name type="scientific">Bacteroides caccae</name>
    <dbReference type="NCBI Taxonomy" id="47678"/>
    <lineage>
        <taxon>Bacteria</taxon>
        <taxon>Pseudomonadati</taxon>
        <taxon>Bacteroidota</taxon>
        <taxon>Bacteroidia</taxon>
        <taxon>Bacteroidales</taxon>
        <taxon>Bacteroidaceae</taxon>
        <taxon>Bacteroides</taxon>
    </lineage>
</organism>
<dbReference type="AlphaFoldDB" id="A0A174TCE8"/>
<name>A0A174TCE8_9BACE</name>
<dbReference type="Proteomes" id="UP000095657">
    <property type="component" value="Unassembled WGS sequence"/>
</dbReference>
<feature type="domain" description="DUF5018" evidence="1">
    <location>
        <begin position="42"/>
        <end position="156"/>
    </location>
</feature>
<gene>
    <name evidence="2" type="ORF">ERS852494_03877</name>
</gene>
<protein>
    <recommendedName>
        <fullName evidence="1">DUF5018 domain-containing protein</fullName>
    </recommendedName>
</protein>
<evidence type="ECO:0000313" key="2">
    <source>
        <dbReference type="EMBL" id="CUQ07442.1"/>
    </source>
</evidence>
<sequence>MNMKKVIDISWLSAFTFFMLLTLSSCLEAGLDELESYNDAEIRGFKFEHRWEQTINGGNNTQLGVVSLPTNVKIEGNTVYCTITVPEAGNPSFFTEEVRNNVKLEKIVGIATISTASTIYPLEGAPALGRWGDFSKVSKYKVVAADGKTTKEWIIQCTLIK</sequence>
<dbReference type="Gene3D" id="2.60.40.4120">
    <property type="match status" value="1"/>
</dbReference>
<evidence type="ECO:0000313" key="3">
    <source>
        <dbReference type="Proteomes" id="UP000095657"/>
    </source>
</evidence>
<evidence type="ECO:0000259" key="1">
    <source>
        <dbReference type="Pfam" id="PF22243"/>
    </source>
</evidence>
<proteinExistence type="predicted"/>
<reference evidence="2 3" key="1">
    <citation type="submission" date="2015-09" db="EMBL/GenBank/DDBJ databases">
        <authorList>
            <consortium name="Pathogen Informatics"/>
        </authorList>
    </citation>
    <scope>NUCLEOTIDE SEQUENCE [LARGE SCALE GENOMIC DNA]</scope>
    <source>
        <strain evidence="2 3">2789STDY5834880</strain>
    </source>
</reference>
<dbReference type="InterPro" id="IPR054460">
    <property type="entry name" value="DUF5018-rel"/>
</dbReference>
<dbReference type="Pfam" id="PF22243">
    <property type="entry name" value="DUF5018-rel"/>
    <property type="match status" value="1"/>
</dbReference>